<reference evidence="2" key="1">
    <citation type="submission" date="2016-10" db="EMBL/GenBank/DDBJ databases">
        <authorList>
            <person name="Varghese N."/>
            <person name="Submissions S."/>
        </authorList>
    </citation>
    <scope>NUCLEOTIDE SEQUENCE [LARGE SCALE GENOMIC DNA]</scope>
    <source>
        <strain evidence="2">IBRC-M10078</strain>
    </source>
</reference>
<gene>
    <name evidence="1" type="ORF">SAMN05216565_10786</name>
</gene>
<dbReference type="EMBL" id="FNJU01000007">
    <property type="protein sequence ID" value="SDP79762.1"/>
    <property type="molecule type" value="Genomic_DNA"/>
</dbReference>
<dbReference type="OrthoDB" id="906600at2"/>
<dbReference type="RefSeq" id="WP_090855725.1">
    <property type="nucleotide sequence ID" value="NZ_FNJU01000007.1"/>
</dbReference>
<dbReference type="AlphaFoldDB" id="A0A1H0VMH0"/>
<accession>A0A1H0VMH0</accession>
<evidence type="ECO:0000313" key="2">
    <source>
        <dbReference type="Proteomes" id="UP000199159"/>
    </source>
</evidence>
<dbReference type="STRING" id="930152.SAMN05216565_10786"/>
<proteinExistence type="predicted"/>
<organism evidence="1 2">
    <name type="scientific">Litchfieldia salsa</name>
    <dbReference type="NCBI Taxonomy" id="930152"/>
    <lineage>
        <taxon>Bacteria</taxon>
        <taxon>Bacillati</taxon>
        <taxon>Bacillota</taxon>
        <taxon>Bacilli</taxon>
        <taxon>Bacillales</taxon>
        <taxon>Bacillaceae</taxon>
        <taxon>Litchfieldia</taxon>
    </lineage>
</organism>
<evidence type="ECO:0000313" key="1">
    <source>
        <dbReference type="EMBL" id="SDP79762.1"/>
    </source>
</evidence>
<keyword evidence="2" id="KW-1185">Reference proteome</keyword>
<sequence length="669" mass="75273">MVQENNVTVNILREPEFQKPYIDIDEWRAGSVRYHYIHGGFKGTEVRFSLYFPEKEDYQGRFFHFVAPIQGNEDASQQLKGIEDKIRFAITNGAYFVESNMGGSDATGDTLYRSSAAVAEYSRVIAANLYDHHRPYGYIYGGSGGGFKTMSCFESTKAWDGAVPYVIGSQMAIPSVFTVRAHALRVLRNKLSMIADAIEPGGSGNIYAGLNKEEREALEEVTKMGFPKRAWFLRENVGLGALPIFVPMMEQIDPQYFEDFWTKPGYLGADSNGSAVRDRIQHKTVITEAHLINDEIGKSEEKTGVDDAWKRLQAIDITKFQPWMKLETVPVGDVYLTGANIMILSGDAAGAKLPLDKLEGDKAFVGVGFKMENMIEILEKVKPGDEIMLDNSNFIAIQTYHRHQVPSSDYAVWDQFRNEAGEPLYPQRPFLLGPMITRGGAGSLQSGRFDGKMIVVATLLDHDAYPWQPDWYRKKVKENFGGEETENFRLWYIDHAPHGDFEKTDDELHLVGYLGALHQALLDLNDWVERDVAPLESTKYEVEDGQISLPVSANERKGIQPTVNLKVNGEERIVVDTGEQVQFTAEVEVPINAGQLTKVEWNFEGETEVFSQGEFTTIDNRVAFVKAEHIFTHTGTFFPVLRAQLNRKGDVNDSFTQVQNIGRVRVVVK</sequence>
<dbReference type="Proteomes" id="UP000199159">
    <property type="component" value="Unassembled WGS sequence"/>
</dbReference>
<name>A0A1H0VMH0_9BACI</name>
<protein>
    <submittedName>
        <fullName evidence="1">Uncharacterized protein</fullName>
    </submittedName>
</protein>